<accession>A0ABW2IL80</accession>
<proteinExistence type="predicted"/>
<protein>
    <submittedName>
        <fullName evidence="1">Uncharacterized protein</fullName>
    </submittedName>
</protein>
<gene>
    <name evidence="1" type="ORF">ACFQS8_09790</name>
</gene>
<dbReference type="Proteomes" id="UP001596492">
    <property type="component" value="Unassembled WGS sequence"/>
</dbReference>
<sequence length="301" mass="34949">MKGATEKYYLQLLTAPFGKKEIPENDFFLYRELADQNILISNCETNYSSIISNIIELEKCIAINILEQRYTLKRKSITLEMQNIYPKISNLLCSCRQYLDQNSNYLEKISGAIYKEFTSSKSSFYDTVIEYKFFDKFRNHNQHKGLGINGISFEFSSQKINDEPILDYRYSALINISSLRKDKKFPQTLISEAMQSKMFNTQGVCTNIHQPILIYVACISKIHAKIRTTLKNTLKNNQERMNDIVRSHINIDDSARFYLSQETSENEIFGLGPASEFVDDVLEAMQEFNAPIRSEAFRINF</sequence>
<dbReference type="RefSeq" id="WP_382167144.1">
    <property type="nucleotide sequence ID" value="NZ_JBHTBR010000005.1"/>
</dbReference>
<reference evidence="2" key="1">
    <citation type="journal article" date="2019" name="Int. J. Syst. Evol. Microbiol.">
        <title>The Global Catalogue of Microorganisms (GCM) 10K type strain sequencing project: providing services to taxonomists for standard genome sequencing and annotation.</title>
        <authorList>
            <consortium name="The Broad Institute Genomics Platform"/>
            <consortium name="The Broad Institute Genome Sequencing Center for Infectious Disease"/>
            <person name="Wu L."/>
            <person name="Ma J."/>
        </authorList>
    </citation>
    <scope>NUCLEOTIDE SEQUENCE [LARGE SCALE GENOMIC DNA]</scope>
    <source>
        <strain evidence="2">CCUG 51308</strain>
    </source>
</reference>
<keyword evidence="2" id="KW-1185">Reference proteome</keyword>
<name>A0ABW2IL80_9PROT</name>
<organism evidence="1 2">
    <name type="scientific">Hirschia litorea</name>
    <dbReference type="NCBI Taxonomy" id="1199156"/>
    <lineage>
        <taxon>Bacteria</taxon>
        <taxon>Pseudomonadati</taxon>
        <taxon>Pseudomonadota</taxon>
        <taxon>Alphaproteobacteria</taxon>
        <taxon>Hyphomonadales</taxon>
        <taxon>Hyphomonadaceae</taxon>
        <taxon>Hirschia</taxon>
    </lineage>
</organism>
<evidence type="ECO:0000313" key="1">
    <source>
        <dbReference type="EMBL" id="MFC7291906.1"/>
    </source>
</evidence>
<dbReference type="EMBL" id="JBHTBR010000005">
    <property type="protein sequence ID" value="MFC7291906.1"/>
    <property type="molecule type" value="Genomic_DNA"/>
</dbReference>
<comment type="caution">
    <text evidence="1">The sequence shown here is derived from an EMBL/GenBank/DDBJ whole genome shotgun (WGS) entry which is preliminary data.</text>
</comment>
<evidence type="ECO:0000313" key="2">
    <source>
        <dbReference type="Proteomes" id="UP001596492"/>
    </source>
</evidence>